<dbReference type="Gene3D" id="3.90.550.10">
    <property type="entry name" value="Spore Coat Polysaccharide Biosynthesis Protein SpsA, Chain A"/>
    <property type="match status" value="1"/>
</dbReference>
<dbReference type="OrthoDB" id="9779926at2"/>
<dbReference type="SUPFAM" id="SSF53448">
    <property type="entry name" value="Nucleotide-diphospho-sugar transferases"/>
    <property type="match status" value="1"/>
</dbReference>
<dbReference type="GO" id="GO:0016740">
    <property type="term" value="F:transferase activity"/>
    <property type="evidence" value="ECO:0007669"/>
    <property type="project" value="UniProtKB-KW"/>
</dbReference>
<dbReference type="STRING" id="1480694.DC28_09675"/>
<evidence type="ECO:0000313" key="2">
    <source>
        <dbReference type="Proteomes" id="UP000029692"/>
    </source>
</evidence>
<accession>A0A098QUL9</accession>
<dbReference type="eggNOG" id="COG1208">
    <property type="taxonomic scope" value="Bacteria"/>
</dbReference>
<reference evidence="1 2" key="1">
    <citation type="submission" date="2014-05" db="EMBL/GenBank/DDBJ databases">
        <title>De novo Genome Sequence of Spirocheata sp.</title>
        <authorList>
            <person name="Shivani Y."/>
            <person name="Subhash Y."/>
            <person name="Tushar L."/>
            <person name="Sasikala C."/>
            <person name="Ramana C.V."/>
        </authorList>
    </citation>
    <scope>NUCLEOTIDE SEQUENCE [LARGE SCALE GENOMIC DNA]</scope>
    <source>
        <strain evidence="1 2">JC230</strain>
    </source>
</reference>
<organism evidence="1 2">
    <name type="scientific">Spirochaeta lutea</name>
    <dbReference type="NCBI Taxonomy" id="1480694"/>
    <lineage>
        <taxon>Bacteria</taxon>
        <taxon>Pseudomonadati</taxon>
        <taxon>Spirochaetota</taxon>
        <taxon>Spirochaetia</taxon>
        <taxon>Spirochaetales</taxon>
        <taxon>Spirochaetaceae</taxon>
        <taxon>Spirochaeta</taxon>
    </lineage>
</organism>
<dbReference type="Proteomes" id="UP000029692">
    <property type="component" value="Unassembled WGS sequence"/>
</dbReference>
<comment type="caution">
    <text evidence="1">The sequence shown here is derived from an EMBL/GenBank/DDBJ whole genome shotgun (WGS) entry which is preliminary data.</text>
</comment>
<evidence type="ECO:0000313" key="1">
    <source>
        <dbReference type="EMBL" id="KGE71555.1"/>
    </source>
</evidence>
<sequence length="301" mass="33519">MKPALLVLAAGMGSRYGGIKQIEPVGPSGEIILEYSVYDAIRAGFDKAVFVIRRDIERDFTDHVLTRFDSKIQTEVVFQDLHDLPREYTVPEGRQKPWGTGHAVLSGSPALSQPFAVINADDFYGSQAFDAAGQFLSRVDSHALELCMVGYRLDKTVSDHGTVSRGLCQVDARGYLQDVEEHTKIEKTPEGIVSHLADGTAQELTGDETVSMNLFGFTPPLLDRARSQFKDFLDQHGNDLKAEFYIPKVVNTLIHSGEAQLSVLQTDAQWFGITYQEDRPRVIQSIRTLVDQGRYPSPLWS</sequence>
<keyword evidence="2" id="KW-1185">Reference proteome</keyword>
<dbReference type="InterPro" id="IPR029044">
    <property type="entry name" value="Nucleotide-diphossugar_trans"/>
</dbReference>
<protein>
    <submittedName>
        <fullName evidence="1">Nucleotidyltransferase</fullName>
    </submittedName>
</protein>
<dbReference type="EMBL" id="JNUP01000065">
    <property type="protein sequence ID" value="KGE71555.1"/>
    <property type="molecule type" value="Genomic_DNA"/>
</dbReference>
<keyword evidence="1" id="KW-0808">Transferase</keyword>
<proteinExistence type="predicted"/>
<dbReference type="AlphaFoldDB" id="A0A098QUL9"/>
<name>A0A098QUL9_9SPIO</name>
<gene>
    <name evidence="1" type="ORF">DC28_09675</name>
</gene>
<dbReference type="RefSeq" id="WP_037548005.1">
    <property type="nucleotide sequence ID" value="NZ_JNUP01000065.1"/>
</dbReference>